<proteinExistence type="predicted"/>
<dbReference type="SUPFAM" id="SSF100985">
    <property type="entry name" value="Sporulation inhibitor Sda"/>
    <property type="match status" value="1"/>
</dbReference>
<dbReference type="Gene3D" id="1.10.287.1100">
    <property type="entry name" value="Sporulation inhibitor A"/>
    <property type="match status" value="1"/>
</dbReference>
<evidence type="ECO:0000313" key="1">
    <source>
        <dbReference type="EMBL" id="MFC5713706.1"/>
    </source>
</evidence>
<comment type="caution">
    <text evidence="1">The sequence shown here is derived from an EMBL/GenBank/DDBJ whole genome shotgun (WGS) entry which is preliminary data.</text>
</comment>
<reference evidence="2" key="1">
    <citation type="journal article" date="2019" name="Int. J. Syst. Evol. Microbiol.">
        <title>The Global Catalogue of Microorganisms (GCM) 10K type strain sequencing project: providing services to taxonomists for standard genome sequencing and annotation.</title>
        <authorList>
            <consortium name="The Broad Institute Genomics Platform"/>
            <consortium name="The Broad Institute Genome Sequencing Center for Infectious Disease"/>
            <person name="Wu L."/>
            <person name="Ma J."/>
        </authorList>
    </citation>
    <scope>NUCLEOTIDE SEQUENCE [LARGE SCALE GENOMIC DNA]</scope>
    <source>
        <strain evidence="2">CECT 7184</strain>
    </source>
</reference>
<keyword evidence="2" id="KW-1185">Reference proteome</keyword>
<sequence>MEGVSVHTLLEAYRLACENELEEEFLKLLEEEIRKRGEEIPITEKENR</sequence>
<keyword evidence="1" id="KW-0649">Protein kinase inhibitor</keyword>
<accession>A0ABW0YPK9</accession>
<dbReference type="EMBL" id="JBHSOZ010000005">
    <property type="protein sequence ID" value="MFC5713706.1"/>
    <property type="molecule type" value="Genomic_DNA"/>
</dbReference>
<evidence type="ECO:0000313" key="2">
    <source>
        <dbReference type="Proteomes" id="UP001596142"/>
    </source>
</evidence>
<dbReference type="InterPro" id="IPR015064">
    <property type="entry name" value="Sda"/>
</dbReference>
<protein>
    <submittedName>
        <fullName evidence="1">Sporulation histidine kinase inhibitor Sda</fullName>
    </submittedName>
</protein>
<dbReference type="Proteomes" id="UP001596142">
    <property type="component" value="Unassembled WGS sequence"/>
</dbReference>
<dbReference type="RefSeq" id="WP_083465451.1">
    <property type="nucleotide sequence ID" value="NZ_JBHSOZ010000005.1"/>
</dbReference>
<dbReference type="InterPro" id="IPR036916">
    <property type="entry name" value="Sda_sf"/>
</dbReference>
<gene>
    <name evidence="1" type="primary">sda</name>
    <name evidence="1" type="ORF">ACFPU1_13020</name>
</gene>
<name>A0ABW0YPK9_9BACI</name>
<dbReference type="Pfam" id="PF08970">
    <property type="entry name" value="Sda"/>
    <property type="match status" value="1"/>
</dbReference>
<organism evidence="1 2">
    <name type="scientific">Thalassorhabdus alkalitolerans</name>
    <dbReference type="NCBI Taxonomy" id="2282697"/>
    <lineage>
        <taxon>Bacteria</taxon>
        <taxon>Bacillati</taxon>
        <taxon>Bacillota</taxon>
        <taxon>Bacilli</taxon>
        <taxon>Bacillales</taxon>
        <taxon>Bacillaceae</taxon>
        <taxon>Thalassorhabdus</taxon>
    </lineage>
</organism>
<dbReference type="GO" id="GO:0004860">
    <property type="term" value="F:protein kinase inhibitor activity"/>
    <property type="evidence" value="ECO:0007669"/>
    <property type="project" value="UniProtKB-KW"/>
</dbReference>